<reference evidence="7 8" key="1">
    <citation type="submission" date="2024-09" db="EMBL/GenBank/DDBJ databases">
        <authorList>
            <person name="Zhang Z.-H."/>
        </authorList>
    </citation>
    <scope>NUCLEOTIDE SEQUENCE [LARGE SCALE GENOMIC DNA]</scope>
    <source>
        <strain evidence="7 8">HHTR114</strain>
    </source>
</reference>
<dbReference type="EMBL" id="JBHPON010000003">
    <property type="protein sequence ID" value="MFC6037324.1"/>
    <property type="molecule type" value="Genomic_DNA"/>
</dbReference>
<keyword evidence="3" id="KW-0862">Zinc</keyword>
<feature type="region of interest" description="Disordered" evidence="5">
    <location>
        <begin position="134"/>
        <end position="158"/>
    </location>
</feature>
<evidence type="ECO:0000256" key="5">
    <source>
        <dbReference type="SAM" id="MobiDB-lite"/>
    </source>
</evidence>
<evidence type="ECO:0000256" key="3">
    <source>
        <dbReference type="ARBA" id="ARBA00022833"/>
    </source>
</evidence>
<feature type="domain" description="CENP-V/GFA" evidence="6">
    <location>
        <begin position="8"/>
        <end position="110"/>
    </location>
</feature>
<comment type="caution">
    <text evidence="7">The sequence shown here is derived from an EMBL/GenBank/DDBJ whole genome shotgun (WGS) entry which is preliminary data.</text>
</comment>
<evidence type="ECO:0000313" key="7">
    <source>
        <dbReference type="EMBL" id="MFC6037324.1"/>
    </source>
</evidence>
<evidence type="ECO:0000313" key="8">
    <source>
        <dbReference type="Proteomes" id="UP001596116"/>
    </source>
</evidence>
<protein>
    <submittedName>
        <fullName evidence="7">GFA family protein</fullName>
    </submittedName>
</protein>
<proteinExistence type="inferred from homology"/>
<accession>A0ABW1L0L8</accession>
<dbReference type="PANTHER" id="PTHR33337:SF40">
    <property type="entry name" value="CENP-V_GFA DOMAIN-CONTAINING PROTEIN-RELATED"/>
    <property type="match status" value="1"/>
</dbReference>
<evidence type="ECO:0000256" key="2">
    <source>
        <dbReference type="ARBA" id="ARBA00022723"/>
    </source>
</evidence>
<evidence type="ECO:0000256" key="4">
    <source>
        <dbReference type="ARBA" id="ARBA00023239"/>
    </source>
</evidence>
<keyword evidence="4" id="KW-0456">Lyase</keyword>
<evidence type="ECO:0000259" key="6">
    <source>
        <dbReference type="PROSITE" id="PS51891"/>
    </source>
</evidence>
<evidence type="ECO:0000256" key="1">
    <source>
        <dbReference type="ARBA" id="ARBA00005495"/>
    </source>
</evidence>
<name>A0ABW1L0L8_9PROT</name>
<organism evidence="7 8">
    <name type="scientific">Hyphococcus aureus</name>
    <dbReference type="NCBI Taxonomy" id="2666033"/>
    <lineage>
        <taxon>Bacteria</taxon>
        <taxon>Pseudomonadati</taxon>
        <taxon>Pseudomonadota</taxon>
        <taxon>Alphaproteobacteria</taxon>
        <taxon>Parvularculales</taxon>
        <taxon>Parvularculaceae</taxon>
        <taxon>Hyphococcus</taxon>
    </lineage>
</organism>
<dbReference type="PROSITE" id="PS51891">
    <property type="entry name" value="CENP_V_GFA"/>
    <property type="match status" value="1"/>
</dbReference>
<dbReference type="PANTHER" id="PTHR33337">
    <property type="entry name" value="GFA DOMAIN-CONTAINING PROTEIN"/>
    <property type="match status" value="1"/>
</dbReference>
<gene>
    <name evidence="7" type="ORF">ACFMB1_17335</name>
</gene>
<dbReference type="InterPro" id="IPR006913">
    <property type="entry name" value="CENP-V/GFA"/>
</dbReference>
<dbReference type="InterPro" id="IPR011057">
    <property type="entry name" value="Mss4-like_sf"/>
</dbReference>
<comment type="similarity">
    <text evidence="1">Belongs to the Gfa family.</text>
</comment>
<feature type="compositionally biased region" description="Basic and acidic residues" evidence="5">
    <location>
        <begin position="144"/>
        <end position="158"/>
    </location>
</feature>
<keyword evidence="8" id="KW-1185">Reference proteome</keyword>
<keyword evidence="2" id="KW-0479">Metal-binding</keyword>
<dbReference type="SUPFAM" id="SSF51316">
    <property type="entry name" value="Mss4-like"/>
    <property type="match status" value="1"/>
</dbReference>
<dbReference type="RefSeq" id="WP_379881280.1">
    <property type="nucleotide sequence ID" value="NZ_JBHPON010000003.1"/>
</dbReference>
<sequence length="158" mass="17647">MKTIKMEVTGGCQCGAVRYHTDRMLDNAHLCHCRMCQKAMGNIFAALAATPNGALKWTRGEPAVFQSSDFAERGFCAQCGTPLFYNSLDNDRINLTIGSMDHPEDFPPHNQMGTQSRVSWFANIAALEEADFPEDTAMKAANRQHPDHDTQEWPPKRS</sequence>
<dbReference type="Proteomes" id="UP001596116">
    <property type="component" value="Unassembled WGS sequence"/>
</dbReference>
<dbReference type="Gene3D" id="3.90.1590.10">
    <property type="entry name" value="glutathione-dependent formaldehyde- activating enzyme (gfa)"/>
    <property type="match status" value="1"/>
</dbReference>
<dbReference type="Pfam" id="PF04828">
    <property type="entry name" value="GFA"/>
    <property type="match status" value="1"/>
</dbReference>